<dbReference type="AlphaFoldDB" id="A0A3N0XF03"/>
<evidence type="ECO:0000313" key="1">
    <source>
        <dbReference type="EMBL" id="ROI15962.1"/>
    </source>
</evidence>
<dbReference type="EMBL" id="RJVU01075617">
    <property type="protein sequence ID" value="ROI15962.1"/>
    <property type="molecule type" value="Genomic_DNA"/>
</dbReference>
<keyword evidence="2" id="KW-1185">Reference proteome</keyword>
<evidence type="ECO:0000313" key="2">
    <source>
        <dbReference type="Proteomes" id="UP000281406"/>
    </source>
</evidence>
<sequence length="73" mass="8275">MSSQLPVEALVAIETVNVLKRTLRTAHAHRRHPKRHSHVSSDKTGWMKSYLKEITLITTVLPQINSKEESSSL</sequence>
<reference evidence="1 2" key="1">
    <citation type="submission" date="2018-10" db="EMBL/GenBank/DDBJ databases">
        <title>Genome assembly for a Yunnan-Guizhou Plateau 3E fish, Anabarilius grahami (Regan), and its evolutionary and genetic applications.</title>
        <authorList>
            <person name="Jiang W."/>
        </authorList>
    </citation>
    <scope>NUCLEOTIDE SEQUENCE [LARGE SCALE GENOMIC DNA]</scope>
    <source>
        <strain evidence="1">AG-KIZ</strain>
        <tissue evidence="1">Muscle</tissue>
    </source>
</reference>
<accession>A0A3N0XF03</accession>
<dbReference type="Proteomes" id="UP000281406">
    <property type="component" value="Unassembled WGS sequence"/>
</dbReference>
<gene>
    <name evidence="1" type="ORF">DPX16_14174</name>
</gene>
<organism evidence="1 2">
    <name type="scientific">Anabarilius grahami</name>
    <name type="common">Kanglang fish</name>
    <name type="synonym">Barilius grahami</name>
    <dbReference type="NCBI Taxonomy" id="495550"/>
    <lineage>
        <taxon>Eukaryota</taxon>
        <taxon>Metazoa</taxon>
        <taxon>Chordata</taxon>
        <taxon>Craniata</taxon>
        <taxon>Vertebrata</taxon>
        <taxon>Euteleostomi</taxon>
        <taxon>Actinopterygii</taxon>
        <taxon>Neopterygii</taxon>
        <taxon>Teleostei</taxon>
        <taxon>Ostariophysi</taxon>
        <taxon>Cypriniformes</taxon>
        <taxon>Xenocyprididae</taxon>
        <taxon>Xenocypridinae</taxon>
        <taxon>Xenocypridinae incertae sedis</taxon>
        <taxon>Anabarilius</taxon>
    </lineage>
</organism>
<comment type="caution">
    <text evidence="1">The sequence shown here is derived from an EMBL/GenBank/DDBJ whole genome shotgun (WGS) entry which is preliminary data.</text>
</comment>
<name>A0A3N0XF03_ANAGA</name>
<protein>
    <submittedName>
        <fullName evidence="1">Uncharacterized protein</fullName>
    </submittedName>
</protein>
<proteinExistence type="predicted"/>